<accession>B9RVR5</accession>
<dbReference type="EC" id="2.1.1.146" evidence="7"/>
<dbReference type="GO" id="GO:0008171">
    <property type="term" value="F:O-methyltransferase activity"/>
    <property type="evidence" value="ECO:0000318"/>
    <property type="project" value="GO_Central"/>
</dbReference>
<dbReference type="InterPro" id="IPR029063">
    <property type="entry name" value="SAM-dependent_MTases_sf"/>
</dbReference>
<dbReference type="Gene3D" id="1.10.10.10">
    <property type="entry name" value="Winged helix-like DNA-binding domain superfamily/Winged helix DNA-binding domain"/>
    <property type="match status" value="1"/>
</dbReference>
<keyword evidence="8" id="KW-1185">Reference proteome</keyword>
<feature type="domain" description="O-methyltransferase dimerisation" evidence="6">
    <location>
        <begin position="20"/>
        <end position="110"/>
    </location>
</feature>
<dbReference type="SUPFAM" id="SSF46785">
    <property type="entry name" value="Winged helix' DNA-binding domain"/>
    <property type="match status" value="1"/>
</dbReference>
<dbReference type="GO" id="GO:0050630">
    <property type="term" value="F:(iso)eugenol O-methyltransferase activity"/>
    <property type="evidence" value="ECO:0007669"/>
    <property type="project" value="UniProtKB-EC"/>
</dbReference>
<dbReference type="PIRSF" id="PIRSF005739">
    <property type="entry name" value="O-mtase"/>
    <property type="match status" value="1"/>
</dbReference>
<dbReference type="FunFam" id="3.40.50.150:FF:000057">
    <property type="entry name" value="O-methyltransferase ZRP4"/>
    <property type="match status" value="1"/>
</dbReference>
<dbReference type="Pfam" id="PF08100">
    <property type="entry name" value="Dimerisation"/>
    <property type="match status" value="1"/>
</dbReference>
<feature type="active site" description="Proton acceptor" evidence="4">
    <location>
        <position position="264"/>
    </location>
</feature>
<dbReference type="OrthoDB" id="2410195at2759"/>
<feature type="domain" description="O-methyltransferase C-terminal" evidence="5">
    <location>
        <begin position="131"/>
        <end position="344"/>
    </location>
</feature>
<dbReference type="Pfam" id="PF00891">
    <property type="entry name" value="Methyltransf_2"/>
    <property type="match status" value="1"/>
</dbReference>
<dbReference type="GO" id="GO:0032259">
    <property type="term" value="P:methylation"/>
    <property type="evidence" value="ECO:0000318"/>
    <property type="project" value="GO_Central"/>
</dbReference>
<gene>
    <name evidence="7" type="ORF">RCOM_1171490</name>
</gene>
<dbReference type="Gene3D" id="3.40.50.150">
    <property type="entry name" value="Vaccinia Virus protein VP39"/>
    <property type="match status" value="1"/>
</dbReference>
<evidence type="ECO:0000256" key="3">
    <source>
        <dbReference type="ARBA" id="ARBA00022691"/>
    </source>
</evidence>
<dbReference type="Proteomes" id="UP000008311">
    <property type="component" value="Unassembled WGS sequence"/>
</dbReference>
<dbReference type="PANTHER" id="PTHR11746">
    <property type="entry name" value="O-METHYLTRANSFERASE"/>
    <property type="match status" value="1"/>
</dbReference>
<proteinExistence type="predicted"/>
<evidence type="ECO:0000256" key="4">
    <source>
        <dbReference type="PIRSR" id="PIRSR005739-1"/>
    </source>
</evidence>
<evidence type="ECO:0000313" key="7">
    <source>
        <dbReference type="EMBL" id="EEF44352.1"/>
    </source>
</evidence>
<dbReference type="GO" id="GO:0008757">
    <property type="term" value="F:S-adenosylmethionine-dependent methyltransferase activity"/>
    <property type="evidence" value="ECO:0000318"/>
    <property type="project" value="GO_Central"/>
</dbReference>
<keyword evidence="2 7" id="KW-0808">Transferase</keyword>
<evidence type="ECO:0000259" key="6">
    <source>
        <dbReference type="Pfam" id="PF08100"/>
    </source>
</evidence>
<evidence type="ECO:0000256" key="2">
    <source>
        <dbReference type="ARBA" id="ARBA00022679"/>
    </source>
</evidence>
<sequence length="362" mass="40257">MELINGDCGNELLQAHAHVWSHAFSFIKSMSLKCAVELGIPDIIHNHGQPMTLSELVAGLPHVLPSKSHHVCRLMRVLTHSGFFTLQKASDNRDEDGYLLTKPCLLLLKDSPISARPYLFAVLDPILTKPWDCLSSWFQNDDSKCSPFSIAHGKTFWDLASHEARFNSIFNEAMASDSSVVREVVISKCKDVFMGLNSLVDVGGSTGIMAKAIVETFPELKCTVLDLPHVVAGMQDDHNLSFLGGDMFESIPPADAIMLKMIFHVLGDEDCLKLLKKCKEAITSNNGERPGKVIIIDTVMGNKDWIKQSTETIQLYDLEMMVLVSGQERTEKEWAKLFFDAGFSSYNINPILGLRSIIEVFP</sequence>
<dbReference type="AlphaFoldDB" id="B9RVR5"/>
<organism evidence="7 8">
    <name type="scientific">Ricinus communis</name>
    <name type="common">Castor bean</name>
    <dbReference type="NCBI Taxonomy" id="3988"/>
    <lineage>
        <taxon>Eukaryota</taxon>
        <taxon>Viridiplantae</taxon>
        <taxon>Streptophyta</taxon>
        <taxon>Embryophyta</taxon>
        <taxon>Tracheophyta</taxon>
        <taxon>Spermatophyta</taxon>
        <taxon>Magnoliopsida</taxon>
        <taxon>eudicotyledons</taxon>
        <taxon>Gunneridae</taxon>
        <taxon>Pentapetalae</taxon>
        <taxon>rosids</taxon>
        <taxon>fabids</taxon>
        <taxon>Malpighiales</taxon>
        <taxon>Euphorbiaceae</taxon>
        <taxon>Acalyphoideae</taxon>
        <taxon>Acalypheae</taxon>
        <taxon>Ricinus</taxon>
    </lineage>
</organism>
<dbReference type="InterPro" id="IPR036388">
    <property type="entry name" value="WH-like_DNA-bd_sf"/>
</dbReference>
<dbReference type="eggNOG" id="KOG3178">
    <property type="taxonomic scope" value="Eukaryota"/>
</dbReference>
<keyword evidence="3" id="KW-0949">S-adenosyl-L-methionine</keyword>
<dbReference type="FunFam" id="1.10.10.10:FF:000213">
    <property type="entry name" value="Coniferyl alcohol 9-O-methyltransferase"/>
    <property type="match status" value="1"/>
</dbReference>
<dbReference type="EMBL" id="EQ973822">
    <property type="protein sequence ID" value="EEF44352.1"/>
    <property type="molecule type" value="Genomic_DNA"/>
</dbReference>
<dbReference type="InterPro" id="IPR001077">
    <property type="entry name" value="COMT_C"/>
</dbReference>
<evidence type="ECO:0000313" key="8">
    <source>
        <dbReference type="Proteomes" id="UP000008311"/>
    </source>
</evidence>
<reference evidence="8" key="1">
    <citation type="journal article" date="2010" name="Nat. Biotechnol.">
        <title>Draft genome sequence of the oilseed species Ricinus communis.</title>
        <authorList>
            <person name="Chan A.P."/>
            <person name="Crabtree J."/>
            <person name="Zhao Q."/>
            <person name="Lorenzi H."/>
            <person name="Orvis J."/>
            <person name="Puiu D."/>
            <person name="Melake-Berhan A."/>
            <person name="Jones K.M."/>
            <person name="Redman J."/>
            <person name="Chen G."/>
            <person name="Cahoon E.B."/>
            <person name="Gedil M."/>
            <person name="Stanke M."/>
            <person name="Haas B.J."/>
            <person name="Wortman J.R."/>
            <person name="Fraser-Liggett C.M."/>
            <person name="Ravel J."/>
            <person name="Rabinowicz P.D."/>
        </authorList>
    </citation>
    <scope>NUCLEOTIDE SEQUENCE [LARGE SCALE GENOMIC DNA]</scope>
    <source>
        <strain evidence="8">cv. Hale</strain>
    </source>
</reference>
<keyword evidence="1 7" id="KW-0489">Methyltransferase</keyword>
<dbReference type="InParanoid" id="B9RVR5"/>
<dbReference type="InterPro" id="IPR016461">
    <property type="entry name" value="COMT-like"/>
</dbReference>
<dbReference type="PROSITE" id="PS51683">
    <property type="entry name" value="SAM_OMT_II"/>
    <property type="match status" value="1"/>
</dbReference>
<dbReference type="InterPro" id="IPR036390">
    <property type="entry name" value="WH_DNA-bd_sf"/>
</dbReference>
<protein>
    <submittedName>
        <fullName evidence="7">O-methyltransferase, putative</fullName>
        <ecNumber evidence="7">2.1.1.146</ecNumber>
    </submittedName>
</protein>
<dbReference type="GO" id="GO:0046983">
    <property type="term" value="F:protein dimerization activity"/>
    <property type="evidence" value="ECO:0007669"/>
    <property type="project" value="InterPro"/>
</dbReference>
<name>B9RVR5_RICCO</name>
<dbReference type="OMA" id="DECMANE"/>
<evidence type="ECO:0000256" key="1">
    <source>
        <dbReference type="ARBA" id="ARBA00022603"/>
    </source>
</evidence>
<dbReference type="KEGG" id="rcu:8269104"/>
<dbReference type="GO" id="GO:0009717">
    <property type="term" value="P:isoflavonoid biosynthetic process"/>
    <property type="evidence" value="ECO:0007669"/>
    <property type="project" value="UniProtKB-ARBA"/>
</dbReference>
<dbReference type="InterPro" id="IPR012967">
    <property type="entry name" value="COMT_dimerisation"/>
</dbReference>
<evidence type="ECO:0000259" key="5">
    <source>
        <dbReference type="Pfam" id="PF00891"/>
    </source>
</evidence>
<dbReference type="SUPFAM" id="SSF53335">
    <property type="entry name" value="S-adenosyl-L-methionine-dependent methyltransferases"/>
    <property type="match status" value="1"/>
</dbReference>